<organism evidence="3 4">
    <name type="scientific">Chenggangzhangella methanolivorans</name>
    <dbReference type="NCBI Taxonomy" id="1437009"/>
    <lineage>
        <taxon>Bacteria</taxon>
        <taxon>Pseudomonadati</taxon>
        <taxon>Pseudomonadota</taxon>
        <taxon>Alphaproteobacteria</taxon>
        <taxon>Hyphomicrobiales</taxon>
        <taxon>Methylopilaceae</taxon>
        <taxon>Chenggangzhangella</taxon>
    </lineage>
</organism>
<evidence type="ECO:0000313" key="3">
    <source>
        <dbReference type="EMBL" id="QZO01147.1"/>
    </source>
</evidence>
<accession>A0A9E6RHJ6</accession>
<dbReference type="Gene3D" id="3.40.50.300">
    <property type="entry name" value="P-loop containing nucleotide triphosphate hydrolases"/>
    <property type="match status" value="1"/>
</dbReference>
<evidence type="ECO:0000256" key="1">
    <source>
        <dbReference type="SAM" id="Coils"/>
    </source>
</evidence>
<reference evidence="3" key="1">
    <citation type="submission" date="2021-08" db="EMBL/GenBank/DDBJ databases">
        <authorList>
            <person name="Zhang H."/>
            <person name="Xu M."/>
            <person name="Yu Z."/>
            <person name="Yang L."/>
            <person name="Cai Y."/>
        </authorList>
    </citation>
    <scope>NUCLEOTIDE SEQUENCE</scope>
    <source>
        <strain evidence="3">CHL1</strain>
    </source>
</reference>
<dbReference type="Proteomes" id="UP000825701">
    <property type="component" value="Chromosome"/>
</dbReference>
<dbReference type="KEGG" id="cmet:K6K41_06235"/>
<keyword evidence="4" id="KW-1185">Reference proteome</keyword>
<evidence type="ECO:0000313" key="4">
    <source>
        <dbReference type="Proteomes" id="UP000825701"/>
    </source>
</evidence>
<name>A0A9E6RHJ6_9HYPH</name>
<evidence type="ECO:0000256" key="2">
    <source>
        <dbReference type="SAM" id="MobiDB-lite"/>
    </source>
</evidence>
<feature type="coiled-coil region" evidence="1">
    <location>
        <begin position="179"/>
        <end position="224"/>
    </location>
</feature>
<dbReference type="InterPro" id="IPR027417">
    <property type="entry name" value="P-loop_NTPase"/>
</dbReference>
<keyword evidence="1" id="KW-0175">Coiled coil</keyword>
<dbReference type="RefSeq" id="WP_261404384.1">
    <property type="nucleotide sequence ID" value="NZ_CP081869.1"/>
</dbReference>
<gene>
    <name evidence="3" type="ORF">K6K41_06235</name>
</gene>
<protein>
    <submittedName>
        <fullName evidence="3">Uncharacterized protein</fullName>
    </submittedName>
</protein>
<dbReference type="EMBL" id="CP081869">
    <property type="protein sequence ID" value="QZO01147.1"/>
    <property type="molecule type" value="Genomic_DNA"/>
</dbReference>
<feature type="region of interest" description="Disordered" evidence="2">
    <location>
        <begin position="1"/>
        <end position="20"/>
    </location>
</feature>
<proteinExistence type="predicted"/>
<dbReference type="AlphaFoldDB" id="A0A9E6RHJ6"/>
<sequence>MLEACEDEQLQERRSRMRAEHERDQLLNELDGAKLRLITQLFADIPPVAKLALGRIVEQTKCACCGQDAPQLAEKIQNAITHNSCPYCEQPIPSPTATNNIEHIDRSRIDIITKNYKVAAEQAEASANRLSEIELDIQANIRELQLAERELNSILSKQLALRRNLALESDDVTRRRIAVETLSELMNEALDKQRFAEQDLRSLVETLEETVRDQQDAIANLFAKFSNAFMRETCHLTYIGQDERIGQEGARFRFPSFQVALSGGAVAGETLRSAPEAVSLSQREYIDIAFRMSVLNILSESAGACLIVDTPEAGLDFLFAERAGEQFRLFAPENGSANRVVVTSNLVNDNLLNSLLAGVPKGNARKERIMNLVQYAAPTAAVTMDADRYQSFIKKIIDGQDQEVDGTDAHR</sequence>
<feature type="compositionally biased region" description="Basic and acidic residues" evidence="2">
    <location>
        <begin position="10"/>
        <end position="20"/>
    </location>
</feature>